<dbReference type="Gene3D" id="1.20.120.1760">
    <property type="match status" value="1"/>
</dbReference>
<proteinExistence type="inferred from homology"/>
<evidence type="ECO:0000256" key="4">
    <source>
        <dbReference type="SAM" id="Phobius"/>
    </source>
</evidence>
<evidence type="ECO:0000313" key="7">
    <source>
        <dbReference type="Proteomes" id="UP001156398"/>
    </source>
</evidence>
<organism evidence="6">
    <name type="scientific">Streptantibioticus silvisoli</name>
    <dbReference type="NCBI Taxonomy" id="2705255"/>
    <lineage>
        <taxon>Bacteria</taxon>
        <taxon>Bacillati</taxon>
        <taxon>Actinomycetota</taxon>
        <taxon>Actinomycetes</taxon>
        <taxon>Kitasatosporales</taxon>
        <taxon>Streptomycetaceae</taxon>
        <taxon>Streptantibioticus</taxon>
    </lineage>
</organism>
<protein>
    <submittedName>
        <fullName evidence="6">CDP-alcohol phosphatidyltransferase family protein</fullName>
    </submittedName>
</protein>
<sequence>MSGGFGTALRSLRTAQKSAKGVSYYSRWVNRPAGRVFAAAGHVLGMTPNAVTAVSALVTGCGIALIALVRPSWPLAVGVVALLVTGFALDSADGQLARLRGGGSRAGEWLDHVVDCVKLLTLHLAVLIAMYRFLRPLATGWLALPLLFQVTAVTTFFGGILTEQLKRSAAGRGAPAPAASALRSLLLLPADYGVFCLLFLSYGAGRAVFLPVYGVLLAANVLLMAALLVKWFRELSAPAARPATAAAPGDPAGPAASPAALS</sequence>
<feature type="transmembrane region" description="Helical" evidence="4">
    <location>
        <begin position="75"/>
        <end position="92"/>
    </location>
</feature>
<evidence type="ECO:0000256" key="3">
    <source>
        <dbReference type="SAM" id="MobiDB-lite"/>
    </source>
</evidence>
<accession>A0AA90GYZ1</accession>
<comment type="caution">
    <text evidence="6">The sequence shown here is derived from an EMBL/GenBank/DDBJ whole genome shotgun (WGS) entry which is preliminary data.</text>
</comment>
<dbReference type="InterPro" id="IPR048254">
    <property type="entry name" value="CDP_ALCOHOL_P_TRANSF_CS"/>
</dbReference>
<evidence type="ECO:0000256" key="1">
    <source>
        <dbReference type="ARBA" id="ARBA00022679"/>
    </source>
</evidence>
<dbReference type="GO" id="GO:0016020">
    <property type="term" value="C:membrane"/>
    <property type="evidence" value="ECO:0007669"/>
    <property type="project" value="InterPro"/>
</dbReference>
<dbReference type="GO" id="GO:0008654">
    <property type="term" value="P:phospholipid biosynthetic process"/>
    <property type="evidence" value="ECO:0007669"/>
    <property type="project" value="InterPro"/>
</dbReference>
<feature type="region of interest" description="Disordered" evidence="3">
    <location>
        <begin position="243"/>
        <end position="262"/>
    </location>
</feature>
<reference evidence="6 7" key="1">
    <citation type="submission" date="2023-05" db="EMBL/GenBank/DDBJ databases">
        <title>Streptantibioticus silvisoli sp. nov., acidotolerant actinomycetes 1 from pine litter.</title>
        <authorList>
            <person name="Swiecimska M."/>
            <person name="Golinska P."/>
            <person name="Sangal V."/>
            <person name="Wachnowicz B."/>
            <person name="Goodfellow M."/>
        </authorList>
    </citation>
    <scope>NUCLEOTIDE SEQUENCE</scope>
    <source>
        <strain evidence="6">SL13</strain>
        <strain evidence="5 7">SL54</strain>
    </source>
</reference>
<keyword evidence="4" id="KW-0812">Transmembrane</keyword>
<gene>
    <name evidence="5" type="ORF">POF43_017100</name>
    <name evidence="6" type="ORF">POF50_006845</name>
</gene>
<evidence type="ECO:0000313" key="5">
    <source>
        <dbReference type="EMBL" id="MDI5964420.1"/>
    </source>
</evidence>
<keyword evidence="4" id="KW-1133">Transmembrane helix</keyword>
<feature type="transmembrane region" description="Helical" evidence="4">
    <location>
        <begin position="140"/>
        <end position="161"/>
    </location>
</feature>
<keyword evidence="1 2" id="KW-0808">Transferase</keyword>
<name>A0AA90GYZ1_9ACTN</name>
<dbReference type="EMBL" id="JABXJJ020000007">
    <property type="protein sequence ID" value="MDI5969066.1"/>
    <property type="molecule type" value="Genomic_DNA"/>
</dbReference>
<dbReference type="Proteomes" id="UP001156398">
    <property type="component" value="Unassembled WGS sequence"/>
</dbReference>
<dbReference type="InterPro" id="IPR000462">
    <property type="entry name" value="CDP-OH_P_trans"/>
</dbReference>
<dbReference type="PROSITE" id="PS00379">
    <property type="entry name" value="CDP_ALCOHOL_P_TRANSF"/>
    <property type="match status" value="1"/>
</dbReference>
<keyword evidence="7" id="KW-1185">Reference proteome</keyword>
<feature type="transmembrane region" description="Helical" evidence="4">
    <location>
        <begin position="50"/>
        <end position="69"/>
    </location>
</feature>
<feature type="transmembrane region" description="Helical" evidence="4">
    <location>
        <begin position="182"/>
        <end position="202"/>
    </location>
</feature>
<dbReference type="InterPro" id="IPR043130">
    <property type="entry name" value="CDP-OH_PTrfase_TM_dom"/>
</dbReference>
<dbReference type="EMBL" id="JAAGKO020000023">
    <property type="protein sequence ID" value="MDI5964420.1"/>
    <property type="molecule type" value="Genomic_DNA"/>
</dbReference>
<dbReference type="Pfam" id="PF01066">
    <property type="entry name" value="CDP-OH_P_transf"/>
    <property type="match status" value="1"/>
</dbReference>
<evidence type="ECO:0000256" key="2">
    <source>
        <dbReference type="RuleBase" id="RU003750"/>
    </source>
</evidence>
<comment type="similarity">
    <text evidence="2">Belongs to the CDP-alcohol phosphatidyltransferase class-I family.</text>
</comment>
<dbReference type="GO" id="GO:0016780">
    <property type="term" value="F:phosphotransferase activity, for other substituted phosphate groups"/>
    <property type="evidence" value="ECO:0007669"/>
    <property type="project" value="InterPro"/>
</dbReference>
<evidence type="ECO:0000313" key="6">
    <source>
        <dbReference type="EMBL" id="MDI5969066.1"/>
    </source>
</evidence>
<dbReference type="RefSeq" id="WP_271314625.1">
    <property type="nucleotide sequence ID" value="NZ_JAAGKO020000023.1"/>
</dbReference>
<dbReference type="AlphaFoldDB" id="A0AA90GYZ1"/>
<keyword evidence="4" id="KW-0472">Membrane</keyword>
<feature type="transmembrane region" description="Helical" evidence="4">
    <location>
        <begin position="208"/>
        <end position="229"/>
    </location>
</feature>